<reference evidence="1 2" key="1">
    <citation type="submission" date="2010-12" db="EMBL/GenBank/DDBJ databases">
        <authorList>
            <person name="Muzny D."/>
            <person name="Qin X."/>
            <person name="Deng J."/>
            <person name="Jiang H."/>
            <person name="Liu Y."/>
            <person name="Qu J."/>
            <person name="Song X.-Z."/>
            <person name="Zhang L."/>
            <person name="Thornton R."/>
            <person name="Coyle M."/>
            <person name="Francisco L."/>
            <person name="Jackson L."/>
            <person name="Javaid M."/>
            <person name="Korchina V."/>
            <person name="Kovar C."/>
            <person name="Mata R."/>
            <person name="Mathew T."/>
            <person name="Ngo R."/>
            <person name="Nguyen L."/>
            <person name="Nguyen N."/>
            <person name="Okwuonu G."/>
            <person name="Ongeri F."/>
            <person name="Pham C."/>
            <person name="Simmons D."/>
            <person name="Wilczek-Boney K."/>
            <person name="Hale W."/>
            <person name="Jakkamsetti A."/>
            <person name="Pham P."/>
            <person name="Ruth R."/>
            <person name="San Lucas F."/>
            <person name="Warren J."/>
            <person name="Zhang J."/>
            <person name="Zhao Z."/>
            <person name="Zhou C."/>
            <person name="Zhu D."/>
            <person name="Lee S."/>
            <person name="Bess C."/>
            <person name="Blankenburg K."/>
            <person name="Forbes L."/>
            <person name="Fu Q."/>
            <person name="Gubbala S."/>
            <person name="Hirani K."/>
            <person name="Jayaseelan J.C."/>
            <person name="Lara F."/>
            <person name="Munidasa M."/>
            <person name="Palculict T."/>
            <person name="Patil S."/>
            <person name="Pu L.-L."/>
            <person name="Saada N."/>
            <person name="Tang L."/>
            <person name="Weissenberger G."/>
            <person name="Zhu Y."/>
            <person name="Hemphill L."/>
            <person name="Shang Y."/>
            <person name="Youmans B."/>
            <person name="Ayvaz T."/>
            <person name="Ross M."/>
            <person name="Santibanez J."/>
            <person name="Aqrawi P."/>
            <person name="Gross S."/>
            <person name="Joshi V."/>
            <person name="Fowler G."/>
            <person name="Nazareth L."/>
            <person name="Reid J."/>
            <person name="Worley K."/>
            <person name="Petrosino J."/>
            <person name="Highlander S."/>
            <person name="Gibbs R."/>
        </authorList>
    </citation>
    <scope>NUCLEOTIDE SEQUENCE [LARGE SCALE GENOMIC DNA]</scope>
    <source>
        <strain evidence="1 2">ATCC 51599</strain>
    </source>
</reference>
<name>E7S145_9BURK</name>
<evidence type="ECO:0000313" key="2">
    <source>
        <dbReference type="Proteomes" id="UP000011021"/>
    </source>
</evidence>
<gene>
    <name evidence="1" type="ORF">HMPREF0551_2597</name>
</gene>
<accession>E7S145</accession>
<organism evidence="1 2">
    <name type="scientific">Lautropia mirabilis ATCC 51599</name>
    <dbReference type="NCBI Taxonomy" id="887898"/>
    <lineage>
        <taxon>Bacteria</taxon>
        <taxon>Pseudomonadati</taxon>
        <taxon>Pseudomonadota</taxon>
        <taxon>Betaproteobacteria</taxon>
        <taxon>Burkholderiales</taxon>
        <taxon>Burkholderiaceae</taxon>
        <taxon>Lautropia</taxon>
    </lineage>
</organism>
<sequence length="48" mass="5005">MGACAPCRKAGCCHAAMPSPVKKCTGRLSGSVLSRMAPGHEQPPIVRR</sequence>
<proteinExistence type="predicted"/>
<keyword evidence="2" id="KW-1185">Reference proteome</keyword>
<dbReference type="Proteomes" id="UP000011021">
    <property type="component" value="Unassembled WGS sequence"/>
</dbReference>
<dbReference type="EMBL" id="AEQP01000024">
    <property type="protein sequence ID" value="EFV93701.1"/>
    <property type="molecule type" value="Genomic_DNA"/>
</dbReference>
<dbReference type="STRING" id="887898.HMPREF0551_2597"/>
<evidence type="ECO:0000313" key="1">
    <source>
        <dbReference type="EMBL" id="EFV93701.1"/>
    </source>
</evidence>
<dbReference type="AlphaFoldDB" id="E7S145"/>
<comment type="caution">
    <text evidence="1">The sequence shown here is derived from an EMBL/GenBank/DDBJ whole genome shotgun (WGS) entry which is preliminary data.</text>
</comment>
<protein>
    <submittedName>
        <fullName evidence="1">Uncharacterized protein</fullName>
    </submittedName>
</protein>
<dbReference type="HOGENOM" id="CLU_3154327_0_0_4"/>